<keyword evidence="5 6" id="KW-0472">Membrane</keyword>
<dbReference type="GO" id="GO:0016020">
    <property type="term" value="C:membrane"/>
    <property type="evidence" value="ECO:0007669"/>
    <property type="project" value="UniProtKB-SubCell"/>
</dbReference>
<organism evidence="7 8">
    <name type="scientific">Paralvinella palmiformis</name>
    <dbReference type="NCBI Taxonomy" id="53620"/>
    <lineage>
        <taxon>Eukaryota</taxon>
        <taxon>Metazoa</taxon>
        <taxon>Spiralia</taxon>
        <taxon>Lophotrochozoa</taxon>
        <taxon>Annelida</taxon>
        <taxon>Polychaeta</taxon>
        <taxon>Sedentaria</taxon>
        <taxon>Canalipalpata</taxon>
        <taxon>Terebellida</taxon>
        <taxon>Terebelliformia</taxon>
        <taxon>Alvinellidae</taxon>
        <taxon>Paralvinella</taxon>
    </lineage>
</organism>
<accession>A0AAD9JWK4</accession>
<evidence type="ECO:0008006" key="9">
    <source>
        <dbReference type="Google" id="ProtNLM"/>
    </source>
</evidence>
<evidence type="ECO:0000256" key="5">
    <source>
        <dbReference type="ARBA" id="ARBA00023136"/>
    </source>
</evidence>
<comment type="similarity">
    <text evidence="2">Belongs to the SMIM7 family.</text>
</comment>
<evidence type="ECO:0000256" key="6">
    <source>
        <dbReference type="SAM" id="Phobius"/>
    </source>
</evidence>
<comment type="caution">
    <text evidence="7">The sequence shown here is derived from an EMBL/GenBank/DDBJ whole genome shotgun (WGS) entry which is preliminary data.</text>
</comment>
<name>A0AAD9JWK4_9ANNE</name>
<dbReference type="EMBL" id="JAODUP010000149">
    <property type="protein sequence ID" value="KAK2159645.1"/>
    <property type="molecule type" value="Genomic_DNA"/>
</dbReference>
<proteinExistence type="inferred from homology"/>
<dbReference type="AlphaFoldDB" id="A0AAD9JWK4"/>
<gene>
    <name evidence="7" type="ORF">LSH36_149g04015</name>
</gene>
<protein>
    <recommendedName>
        <fullName evidence="9">Small integral membrane protein 7</fullName>
    </recommendedName>
</protein>
<feature type="transmembrane region" description="Helical" evidence="6">
    <location>
        <begin position="51"/>
        <end position="71"/>
    </location>
</feature>
<evidence type="ECO:0000256" key="4">
    <source>
        <dbReference type="ARBA" id="ARBA00022989"/>
    </source>
</evidence>
<sequence>MISDIIISGTLLVNACAVLNFKLKKSQDDSFGDREPSAGDKVRDFLQSLQYFRIFIGLWNIFIMFLMIVFFGQ</sequence>
<dbReference type="InterPro" id="IPR037659">
    <property type="entry name" value="SMIM7"/>
</dbReference>
<keyword evidence="8" id="KW-1185">Reference proteome</keyword>
<evidence type="ECO:0000256" key="2">
    <source>
        <dbReference type="ARBA" id="ARBA00008578"/>
    </source>
</evidence>
<keyword evidence="4 6" id="KW-1133">Transmembrane helix</keyword>
<evidence type="ECO:0000313" key="7">
    <source>
        <dbReference type="EMBL" id="KAK2159645.1"/>
    </source>
</evidence>
<dbReference type="PANTHER" id="PTHR28622">
    <property type="entry name" value="SMALL INTEGRAL MEMBRANE PROTEIN 7"/>
    <property type="match status" value="1"/>
</dbReference>
<evidence type="ECO:0000256" key="1">
    <source>
        <dbReference type="ARBA" id="ARBA00004167"/>
    </source>
</evidence>
<dbReference type="Proteomes" id="UP001208570">
    <property type="component" value="Unassembled WGS sequence"/>
</dbReference>
<evidence type="ECO:0000256" key="3">
    <source>
        <dbReference type="ARBA" id="ARBA00022692"/>
    </source>
</evidence>
<comment type="subcellular location">
    <subcellularLocation>
        <location evidence="1">Membrane</location>
        <topology evidence="1">Single-pass membrane protein</topology>
    </subcellularLocation>
</comment>
<keyword evidence="3 6" id="KW-0812">Transmembrane</keyword>
<reference evidence="7" key="1">
    <citation type="journal article" date="2023" name="Mol. Biol. Evol.">
        <title>Third-Generation Sequencing Reveals the Adaptive Role of the Epigenome in Three Deep-Sea Polychaetes.</title>
        <authorList>
            <person name="Perez M."/>
            <person name="Aroh O."/>
            <person name="Sun Y."/>
            <person name="Lan Y."/>
            <person name="Juniper S.K."/>
            <person name="Young C.R."/>
            <person name="Angers B."/>
            <person name="Qian P.Y."/>
        </authorList>
    </citation>
    <scope>NUCLEOTIDE SEQUENCE</scope>
    <source>
        <strain evidence="7">P08H-3</strain>
    </source>
</reference>
<evidence type="ECO:0000313" key="8">
    <source>
        <dbReference type="Proteomes" id="UP001208570"/>
    </source>
</evidence>
<dbReference type="PANTHER" id="PTHR28622:SF1">
    <property type="entry name" value="SMALL INTEGRAL MEMBRANE PROTEIN 7"/>
    <property type="match status" value="1"/>
</dbReference>